<dbReference type="InterPro" id="IPR014756">
    <property type="entry name" value="Ig_E-set"/>
</dbReference>
<dbReference type="Gene3D" id="3.90.420.10">
    <property type="entry name" value="Oxidoreductase, molybdopterin-binding domain"/>
    <property type="match status" value="1"/>
</dbReference>
<evidence type="ECO:0000313" key="4">
    <source>
        <dbReference type="Proteomes" id="UP000291189"/>
    </source>
</evidence>
<evidence type="ECO:0000313" key="3">
    <source>
        <dbReference type="EMBL" id="RYU13401.1"/>
    </source>
</evidence>
<keyword evidence="1" id="KW-1133">Transmembrane helix</keyword>
<protein>
    <submittedName>
        <fullName evidence="3">Oxidoreductase</fullName>
    </submittedName>
</protein>
<dbReference type="GO" id="GO:0043546">
    <property type="term" value="F:molybdopterin cofactor binding"/>
    <property type="evidence" value="ECO:0007669"/>
    <property type="project" value="TreeGrafter"/>
</dbReference>
<comment type="caution">
    <text evidence="3">The sequence shown here is derived from an EMBL/GenBank/DDBJ whole genome shotgun (WGS) entry which is preliminary data.</text>
</comment>
<dbReference type="OrthoDB" id="9795587at2"/>
<name>A0A4Q5J6T1_9ACTN</name>
<keyword evidence="1" id="KW-0812">Transmembrane</keyword>
<dbReference type="GO" id="GO:0008482">
    <property type="term" value="F:sulfite oxidase activity"/>
    <property type="evidence" value="ECO:0007669"/>
    <property type="project" value="TreeGrafter"/>
</dbReference>
<dbReference type="Gene3D" id="2.60.40.650">
    <property type="match status" value="1"/>
</dbReference>
<accession>A0A4Q5J6T1</accession>
<dbReference type="PANTHER" id="PTHR19372">
    <property type="entry name" value="SULFITE REDUCTASE"/>
    <property type="match status" value="1"/>
</dbReference>
<feature type="transmembrane region" description="Helical" evidence="1">
    <location>
        <begin position="77"/>
        <end position="96"/>
    </location>
</feature>
<evidence type="ECO:0000256" key="1">
    <source>
        <dbReference type="SAM" id="Phobius"/>
    </source>
</evidence>
<dbReference type="GO" id="GO:0020037">
    <property type="term" value="F:heme binding"/>
    <property type="evidence" value="ECO:0007669"/>
    <property type="project" value="TreeGrafter"/>
</dbReference>
<organism evidence="3 4">
    <name type="scientific">Nocardioides iriomotensis</name>
    <dbReference type="NCBI Taxonomy" id="715784"/>
    <lineage>
        <taxon>Bacteria</taxon>
        <taxon>Bacillati</taxon>
        <taxon>Actinomycetota</taxon>
        <taxon>Actinomycetes</taxon>
        <taxon>Propionibacteriales</taxon>
        <taxon>Nocardioidaceae</taxon>
        <taxon>Nocardioides</taxon>
    </lineage>
</organism>
<dbReference type="SUPFAM" id="SSF81296">
    <property type="entry name" value="E set domains"/>
    <property type="match status" value="1"/>
</dbReference>
<feature type="transmembrane region" description="Helical" evidence="1">
    <location>
        <begin position="168"/>
        <end position="190"/>
    </location>
</feature>
<evidence type="ECO:0000259" key="2">
    <source>
        <dbReference type="Pfam" id="PF00174"/>
    </source>
</evidence>
<feature type="transmembrane region" description="Helical" evidence="1">
    <location>
        <begin position="16"/>
        <end position="37"/>
    </location>
</feature>
<reference evidence="3 4" key="1">
    <citation type="submission" date="2019-01" db="EMBL/GenBank/DDBJ databases">
        <title>Nocardioides guangzhouensis sp. nov., an actinobacterium isolated from soil.</title>
        <authorList>
            <person name="Fu Y."/>
            <person name="Cai Y."/>
            <person name="Lin Z."/>
            <person name="Chen P."/>
        </authorList>
    </citation>
    <scope>NUCLEOTIDE SEQUENCE [LARGE SCALE GENOMIC DNA]</scope>
    <source>
        <strain evidence="3 4">NBRC 105384</strain>
    </source>
</reference>
<dbReference type="Proteomes" id="UP000291189">
    <property type="component" value="Unassembled WGS sequence"/>
</dbReference>
<keyword evidence="4" id="KW-1185">Reference proteome</keyword>
<feature type="transmembrane region" description="Helical" evidence="1">
    <location>
        <begin position="49"/>
        <end position="70"/>
    </location>
</feature>
<feature type="transmembrane region" description="Helical" evidence="1">
    <location>
        <begin position="102"/>
        <end position="121"/>
    </location>
</feature>
<dbReference type="SUPFAM" id="SSF56524">
    <property type="entry name" value="Oxidoreductase molybdopterin-binding domain"/>
    <property type="match status" value="1"/>
</dbReference>
<proteinExistence type="predicted"/>
<feature type="domain" description="Oxidoreductase molybdopterin-binding" evidence="2">
    <location>
        <begin position="242"/>
        <end position="392"/>
    </location>
</feature>
<dbReference type="InterPro" id="IPR036374">
    <property type="entry name" value="OxRdtase_Mopterin-bd_sf"/>
</dbReference>
<dbReference type="PANTHER" id="PTHR19372:SF7">
    <property type="entry name" value="SULFITE OXIDASE, MITOCHONDRIAL"/>
    <property type="match status" value="1"/>
</dbReference>
<sequence>MSEHGGVTTEVRRSRWYLALAGAIAGGAGVAVAHALTNLLNARATPIQSVAEVVIAITPGPVAELLIGLVGRNDKPILVAGVTLAVLGLGALAGVLSARSRVLPNLVFLAMFVLAFVAALVRPGFTAVSVLPLAAGAVTWVVLLAVLVDAVPEERPAEAERPVGSRRFVLLAGATTVLAIGVGVSGRFFGRSRRAIETTRRLLRLPATRGVAPAGAEVGLAGLTPWRVPNNAFYRIDTALVLPAIDPTEWRLRVHGMVDREVTLTYQDLLDTELTEAWVTLCCVSNEVGGDLIGNAWWSGVRIADVLARAGVSPDADAVKQTSADGWTCGTPIEALTDGRDALLAVAMNGRPLPVDHGFPVRMVVPGLYGFVSATKWVVDLEVTRFDKFTAYWTERGWSAQGPVKTQSRIEVPRNRDEVASGRVRVGGQAWAQHTGIERVEVRLDGNAWAEAVLGGVPSTDTWVQWSATLDVPPGDHTLAVRATDKSGYTQTAAIADVVPDGATGWHTIGFTAS</sequence>
<keyword evidence="1" id="KW-0472">Membrane</keyword>
<gene>
    <name evidence="3" type="ORF">ETU37_06070</name>
</gene>
<dbReference type="AlphaFoldDB" id="A0A4Q5J6T1"/>
<dbReference type="InterPro" id="IPR000572">
    <property type="entry name" value="OxRdtase_Mopterin-bd_dom"/>
</dbReference>
<dbReference type="EMBL" id="SDPU01000018">
    <property type="protein sequence ID" value="RYU13401.1"/>
    <property type="molecule type" value="Genomic_DNA"/>
</dbReference>
<dbReference type="GO" id="GO:0006790">
    <property type="term" value="P:sulfur compound metabolic process"/>
    <property type="evidence" value="ECO:0007669"/>
    <property type="project" value="TreeGrafter"/>
</dbReference>
<dbReference type="Pfam" id="PF00174">
    <property type="entry name" value="Oxidored_molyb"/>
    <property type="match status" value="1"/>
</dbReference>
<feature type="transmembrane region" description="Helical" evidence="1">
    <location>
        <begin position="128"/>
        <end position="148"/>
    </location>
</feature>